<dbReference type="PaxDb" id="39947-A0A0P0X267"/>
<protein>
    <submittedName>
        <fullName evidence="1">Os07g0124650 protein</fullName>
    </submittedName>
</protein>
<reference evidence="2" key="1">
    <citation type="journal article" date="2005" name="Nature">
        <title>The map-based sequence of the rice genome.</title>
        <authorList>
            <consortium name="International rice genome sequencing project (IRGSP)"/>
            <person name="Matsumoto T."/>
            <person name="Wu J."/>
            <person name="Kanamori H."/>
            <person name="Katayose Y."/>
            <person name="Fujisawa M."/>
            <person name="Namiki N."/>
            <person name="Mizuno H."/>
            <person name="Yamamoto K."/>
            <person name="Antonio B.A."/>
            <person name="Baba T."/>
            <person name="Sakata K."/>
            <person name="Nagamura Y."/>
            <person name="Aoki H."/>
            <person name="Arikawa K."/>
            <person name="Arita K."/>
            <person name="Bito T."/>
            <person name="Chiden Y."/>
            <person name="Fujitsuka N."/>
            <person name="Fukunaka R."/>
            <person name="Hamada M."/>
            <person name="Harada C."/>
            <person name="Hayashi A."/>
            <person name="Hijishita S."/>
            <person name="Honda M."/>
            <person name="Hosokawa S."/>
            <person name="Ichikawa Y."/>
            <person name="Idonuma A."/>
            <person name="Iijima M."/>
            <person name="Ikeda M."/>
            <person name="Ikeno M."/>
            <person name="Ito K."/>
            <person name="Ito S."/>
            <person name="Ito T."/>
            <person name="Ito Y."/>
            <person name="Ito Y."/>
            <person name="Iwabuchi A."/>
            <person name="Kamiya K."/>
            <person name="Karasawa W."/>
            <person name="Kurita K."/>
            <person name="Katagiri S."/>
            <person name="Kikuta A."/>
            <person name="Kobayashi H."/>
            <person name="Kobayashi N."/>
            <person name="Machita K."/>
            <person name="Maehara T."/>
            <person name="Masukawa M."/>
            <person name="Mizubayashi T."/>
            <person name="Mukai Y."/>
            <person name="Nagasaki H."/>
            <person name="Nagata Y."/>
            <person name="Naito S."/>
            <person name="Nakashima M."/>
            <person name="Nakama Y."/>
            <person name="Nakamichi Y."/>
            <person name="Nakamura M."/>
            <person name="Meguro A."/>
            <person name="Negishi M."/>
            <person name="Ohta I."/>
            <person name="Ohta T."/>
            <person name="Okamoto M."/>
            <person name="Ono N."/>
            <person name="Saji S."/>
            <person name="Sakaguchi M."/>
            <person name="Sakai K."/>
            <person name="Shibata M."/>
            <person name="Shimokawa T."/>
            <person name="Song J."/>
            <person name="Takazaki Y."/>
            <person name="Terasawa K."/>
            <person name="Tsugane M."/>
            <person name="Tsuji K."/>
            <person name="Ueda S."/>
            <person name="Waki K."/>
            <person name="Yamagata H."/>
            <person name="Yamamoto M."/>
            <person name="Yamamoto S."/>
            <person name="Yamane H."/>
            <person name="Yoshiki S."/>
            <person name="Yoshihara R."/>
            <person name="Yukawa K."/>
            <person name="Zhong H."/>
            <person name="Yano M."/>
            <person name="Yuan Q."/>
            <person name="Ouyang S."/>
            <person name="Liu J."/>
            <person name="Jones K.M."/>
            <person name="Gansberger K."/>
            <person name="Moffat K."/>
            <person name="Hill J."/>
            <person name="Bera J."/>
            <person name="Fadrosh D."/>
            <person name="Jin S."/>
            <person name="Johri S."/>
            <person name="Kim M."/>
            <person name="Overton L."/>
            <person name="Reardon M."/>
            <person name="Tsitrin T."/>
            <person name="Vuong H."/>
            <person name="Weaver B."/>
            <person name="Ciecko A."/>
            <person name="Tallon L."/>
            <person name="Jackson J."/>
            <person name="Pai G."/>
            <person name="Aken S.V."/>
            <person name="Utterback T."/>
            <person name="Reidmuller S."/>
            <person name="Feldblyum T."/>
            <person name="Hsiao J."/>
            <person name="Zismann V."/>
            <person name="Iobst S."/>
            <person name="de Vazeille A.R."/>
            <person name="Buell C.R."/>
            <person name="Ying K."/>
            <person name="Li Y."/>
            <person name="Lu T."/>
            <person name="Huang Y."/>
            <person name="Zhao Q."/>
            <person name="Feng Q."/>
            <person name="Zhang L."/>
            <person name="Zhu J."/>
            <person name="Weng Q."/>
            <person name="Mu J."/>
            <person name="Lu Y."/>
            <person name="Fan D."/>
            <person name="Liu Y."/>
            <person name="Guan J."/>
            <person name="Zhang Y."/>
            <person name="Yu S."/>
            <person name="Liu X."/>
            <person name="Zhang Y."/>
            <person name="Hong G."/>
            <person name="Han B."/>
            <person name="Choisne N."/>
            <person name="Demange N."/>
            <person name="Orjeda G."/>
            <person name="Samain S."/>
            <person name="Cattolico L."/>
            <person name="Pelletier E."/>
            <person name="Couloux A."/>
            <person name="Segurens B."/>
            <person name="Wincker P."/>
            <person name="D'Hont A."/>
            <person name="Scarpelli C."/>
            <person name="Weissenbach J."/>
            <person name="Salanoubat M."/>
            <person name="Quetier F."/>
            <person name="Yu Y."/>
            <person name="Kim H.R."/>
            <person name="Rambo T."/>
            <person name="Currie J."/>
            <person name="Collura K."/>
            <person name="Luo M."/>
            <person name="Yang T."/>
            <person name="Ammiraju J.S.S."/>
            <person name="Engler F."/>
            <person name="Soderlund C."/>
            <person name="Wing R.A."/>
            <person name="Palmer L.E."/>
            <person name="de la Bastide M."/>
            <person name="Spiegel L."/>
            <person name="Nascimento L."/>
            <person name="Zutavern T."/>
            <person name="O'Shaughnessy A."/>
            <person name="Dike S."/>
            <person name="Dedhia N."/>
            <person name="Preston R."/>
            <person name="Balija V."/>
            <person name="McCombie W.R."/>
            <person name="Chow T."/>
            <person name="Chen H."/>
            <person name="Chung M."/>
            <person name="Chen C."/>
            <person name="Shaw J."/>
            <person name="Wu H."/>
            <person name="Hsiao K."/>
            <person name="Chao Y."/>
            <person name="Chu M."/>
            <person name="Cheng C."/>
            <person name="Hour A."/>
            <person name="Lee P."/>
            <person name="Lin S."/>
            <person name="Lin Y."/>
            <person name="Liou J."/>
            <person name="Liu S."/>
            <person name="Hsing Y."/>
            <person name="Raghuvanshi S."/>
            <person name="Mohanty A."/>
            <person name="Bharti A.K."/>
            <person name="Gaur A."/>
            <person name="Gupta V."/>
            <person name="Kumar D."/>
            <person name="Ravi V."/>
            <person name="Vij S."/>
            <person name="Kapur A."/>
            <person name="Khurana P."/>
            <person name="Khurana P."/>
            <person name="Khurana J.P."/>
            <person name="Tyagi A.K."/>
            <person name="Gaikwad K."/>
            <person name="Singh A."/>
            <person name="Dalal V."/>
            <person name="Srivastava S."/>
            <person name="Dixit A."/>
            <person name="Pal A.K."/>
            <person name="Ghazi I.A."/>
            <person name="Yadav M."/>
            <person name="Pandit A."/>
            <person name="Bhargava A."/>
            <person name="Sureshbabu K."/>
            <person name="Batra K."/>
            <person name="Sharma T.R."/>
            <person name="Mohapatra T."/>
            <person name="Singh N.K."/>
            <person name="Messing J."/>
            <person name="Nelson A.B."/>
            <person name="Fuks G."/>
            <person name="Kavchok S."/>
            <person name="Keizer G."/>
            <person name="Linton E."/>
            <person name="Llaca V."/>
            <person name="Song R."/>
            <person name="Tanyolac B."/>
            <person name="Young S."/>
            <person name="Ho-Il K."/>
            <person name="Hahn J.H."/>
            <person name="Sangsakoo G."/>
            <person name="Vanavichit A."/>
            <person name="de Mattos Luiz.A.T."/>
            <person name="Zimmer P.D."/>
            <person name="Malone G."/>
            <person name="Dellagostin O."/>
            <person name="de Oliveira A.C."/>
            <person name="Bevan M."/>
            <person name="Bancroft I."/>
            <person name="Minx P."/>
            <person name="Cordum H."/>
            <person name="Wilson R."/>
            <person name="Cheng Z."/>
            <person name="Jin W."/>
            <person name="Jiang J."/>
            <person name="Leong S.A."/>
            <person name="Iwama H."/>
            <person name="Gojobori T."/>
            <person name="Itoh T."/>
            <person name="Niimura Y."/>
            <person name="Fujii Y."/>
            <person name="Habara T."/>
            <person name="Sakai H."/>
            <person name="Sato Y."/>
            <person name="Wilson G."/>
            <person name="Kumar K."/>
            <person name="McCouch S."/>
            <person name="Juretic N."/>
            <person name="Hoen D."/>
            <person name="Wright S."/>
            <person name="Bruskiewich R."/>
            <person name="Bureau T."/>
            <person name="Miyao A."/>
            <person name="Hirochika H."/>
            <person name="Nishikawa T."/>
            <person name="Kadowaki K."/>
            <person name="Sugiura M."/>
            <person name="Burr B."/>
            <person name="Sasaki T."/>
        </authorList>
    </citation>
    <scope>NUCLEOTIDE SEQUENCE [LARGE SCALE GENOMIC DNA]</scope>
    <source>
        <strain evidence="2">cv. Nipponbare</strain>
    </source>
</reference>
<dbReference type="EMBL" id="AP014963">
    <property type="protein sequence ID" value="BAS99888.1"/>
    <property type="molecule type" value="Genomic_DNA"/>
</dbReference>
<proteinExistence type="predicted"/>
<dbReference type="eggNOG" id="ENOG502R53M">
    <property type="taxonomic scope" value="Eukaryota"/>
</dbReference>
<keyword evidence="2" id="KW-1185">Reference proteome</keyword>
<dbReference type="Proteomes" id="UP000059680">
    <property type="component" value="Chromosome 7"/>
</dbReference>
<organism evidence="1 2">
    <name type="scientific">Oryza sativa subsp. japonica</name>
    <name type="common">Rice</name>
    <dbReference type="NCBI Taxonomy" id="39947"/>
    <lineage>
        <taxon>Eukaryota</taxon>
        <taxon>Viridiplantae</taxon>
        <taxon>Streptophyta</taxon>
        <taxon>Embryophyta</taxon>
        <taxon>Tracheophyta</taxon>
        <taxon>Spermatophyta</taxon>
        <taxon>Magnoliopsida</taxon>
        <taxon>Liliopsida</taxon>
        <taxon>Poales</taxon>
        <taxon>Poaceae</taxon>
        <taxon>BOP clade</taxon>
        <taxon>Oryzoideae</taxon>
        <taxon>Oryzeae</taxon>
        <taxon>Oryzinae</taxon>
        <taxon>Oryza</taxon>
        <taxon>Oryza sativa</taxon>
    </lineage>
</organism>
<dbReference type="AlphaFoldDB" id="A0A0P0X267"/>
<reference evidence="1 2" key="3">
    <citation type="journal article" date="2013" name="Rice">
        <title>Improvement of the Oryza sativa Nipponbare reference genome using next generation sequence and optical map data.</title>
        <authorList>
            <person name="Kawahara Y."/>
            <person name="de la Bastide M."/>
            <person name="Hamilton J.P."/>
            <person name="Kanamori H."/>
            <person name="McCombie W.R."/>
            <person name="Ouyang S."/>
            <person name="Schwartz D.C."/>
            <person name="Tanaka T."/>
            <person name="Wu J."/>
            <person name="Zhou S."/>
            <person name="Childs K.L."/>
            <person name="Davidson R.M."/>
            <person name="Lin H."/>
            <person name="Quesada-Ocampo L."/>
            <person name="Vaillancourt B."/>
            <person name="Sakai H."/>
            <person name="Lee S.S."/>
            <person name="Kim J."/>
            <person name="Numa H."/>
            <person name="Itoh T."/>
            <person name="Buell C.R."/>
            <person name="Matsumoto T."/>
        </authorList>
    </citation>
    <scope>NUCLEOTIDE SEQUENCE [LARGE SCALE GENOMIC DNA]</scope>
    <source>
        <strain evidence="2">cv. Nipponbare</strain>
    </source>
</reference>
<evidence type="ECO:0000313" key="1">
    <source>
        <dbReference type="EMBL" id="BAS99888.1"/>
    </source>
</evidence>
<evidence type="ECO:0000313" key="2">
    <source>
        <dbReference type="Proteomes" id="UP000059680"/>
    </source>
</evidence>
<name>A0A0P0X267_ORYSJ</name>
<sequence>VPGDASVLRRPLTERVDGLAVVHRLLLPAAAGAAALAATVGGCHGRHAVLAGGDAAGEGAGAHGQGERVVQVLRGGGGGEDVLGGVRVGGARGVRGGGAARGHPARHGGRGRGRLLVGGGHERRRGRAAVQVARLEVAVLAVPGGGGAASAVVEAGGVVQAQRHRRLRRAEEVLKLGP</sequence>
<dbReference type="Gramene" id="Os07t0124650-00">
    <property type="protein sequence ID" value="Os07t0124650-00"/>
    <property type="gene ID" value="Os07g0124650"/>
</dbReference>
<gene>
    <name evidence="1" type="ordered locus">Os07g0124650</name>
    <name evidence="1" type="ORF">OSNPB_070124650</name>
</gene>
<reference evidence="1 2" key="2">
    <citation type="journal article" date="2013" name="Plant Cell Physiol.">
        <title>Rice Annotation Project Database (RAP-DB): an integrative and interactive database for rice genomics.</title>
        <authorList>
            <person name="Sakai H."/>
            <person name="Lee S.S."/>
            <person name="Tanaka T."/>
            <person name="Numa H."/>
            <person name="Kim J."/>
            <person name="Kawahara Y."/>
            <person name="Wakimoto H."/>
            <person name="Yang C.C."/>
            <person name="Iwamoto M."/>
            <person name="Abe T."/>
            <person name="Yamada Y."/>
            <person name="Muto A."/>
            <person name="Inokuchi H."/>
            <person name="Ikemura T."/>
            <person name="Matsumoto T."/>
            <person name="Sasaki T."/>
            <person name="Itoh T."/>
        </authorList>
    </citation>
    <scope>NUCLEOTIDE SEQUENCE [LARGE SCALE GENOMIC DNA]</scope>
    <source>
        <strain evidence="2">cv. Nipponbare</strain>
    </source>
</reference>
<feature type="non-terminal residue" evidence="1">
    <location>
        <position position="1"/>
    </location>
</feature>
<dbReference type="InParanoid" id="A0A0P0X267"/>
<accession>A0A0P0X267</accession>